<dbReference type="Gene3D" id="3.40.50.150">
    <property type="entry name" value="Vaccinia Virus protein VP39"/>
    <property type="match status" value="1"/>
</dbReference>
<dbReference type="Pfam" id="PF13649">
    <property type="entry name" value="Methyltransf_25"/>
    <property type="match status" value="1"/>
</dbReference>
<sequence length="271" mass="29716">MASDYQNAEKTTLPYAIDLVKQSGVASSAGPLTILDQACGTGVVAVALHDALRNFEKNWRLTCTDVSTSMVTAVQERIQKNGWENTDAAVSDVLKTGFPDNQYTHVFGAFIFMALPDSQAALDEALRILKPGGTIGILCWGSFGWIDHVNAVAALLGNLPQISTEEFMRAIGDGRWEDPTWIETQFRNRGLIEVQLTSVGKTISQGISEFSTLMKVPLDFIMSRFWTETQRQQSGARFVPALAQYLEDLYGKGNEMEIDSLGIIATGRVPC</sequence>
<dbReference type="OrthoDB" id="66144at2759"/>
<dbReference type="EMBL" id="LHQR01000072">
    <property type="protein sequence ID" value="KXG45328.1"/>
    <property type="molecule type" value="Genomic_DNA"/>
</dbReference>
<accession>A0A135L8N9</accession>
<evidence type="ECO:0000313" key="2">
    <source>
        <dbReference type="EMBL" id="KXG45328.1"/>
    </source>
</evidence>
<protein>
    <submittedName>
        <fullName evidence="2">Methyltransferase type 11</fullName>
    </submittedName>
</protein>
<dbReference type="GeneID" id="63707254"/>
<keyword evidence="2" id="KW-0489">Methyltransferase</keyword>
<dbReference type="GO" id="GO:0032259">
    <property type="term" value="P:methylation"/>
    <property type="evidence" value="ECO:0007669"/>
    <property type="project" value="UniProtKB-KW"/>
</dbReference>
<dbReference type="PANTHER" id="PTHR42912">
    <property type="entry name" value="METHYLTRANSFERASE"/>
    <property type="match status" value="1"/>
</dbReference>
<proteinExistence type="predicted"/>
<evidence type="ECO:0000313" key="3">
    <source>
        <dbReference type="Proteomes" id="UP000070168"/>
    </source>
</evidence>
<keyword evidence="3" id="KW-1185">Reference proteome</keyword>
<dbReference type="InterPro" id="IPR041698">
    <property type="entry name" value="Methyltransf_25"/>
</dbReference>
<gene>
    <name evidence="2" type="ORF">PGRI_042410</name>
</gene>
<dbReference type="Proteomes" id="UP000070168">
    <property type="component" value="Unassembled WGS sequence"/>
</dbReference>
<name>A0A135L8N9_PENPA</name>
<keyword evidence="2" id="KW-0808">Transferase</keyword>
<dbReference type="AlphaFoldDB" id="A0A135L8N9"/>
<dbReference type="GO" id="GO:0008168">
    <property type="term" value="F:methyltransferase activity"/>
    <property type="evidence" value="ECO:0007669"/>
    <property type="project" value="UniProtKB-KW"/>
</dbReference>
<dbReference type="CDD" id="cd02440">
    <property type="entry name" value="AdoMet_MTases"/>
    <property type="match status" value="1"/>
</dbReference>
<feature type="domain" description="Methyltransferase" evidence="1">
    <location>
        <begin position="34"/>
        <end position="133"/>
    </location>
</feature>
<dbReference type="RefSeq" id="XP_040643864.1">
    <property type="nucleotide sequence ID" value="XM_040791954.1"/>
</dbReference>
<reference evidence="2 3" key="1">
    <citation type="journal article" date="2016" name="BMC Genomics">
        <title>Genome sequencing and secondary metabolism of the postharvest pathogen Penicillium griseofulvum.</title>
        <authorList>
            <person name="Banani H."/>
            <person name="Marcet-Houben M."/>
            <person name="Ballester A.R."/>
            <person name="Abbruscato P."/>
            <person name="Gonzalez-Candelas L."/>
            <person name="Gabaldon T."/>
            <person name="Spadaro D."/>
        </authorList>
    </citation>
    <scope>NUCLEOTIDE SEQUENCE [LARGE SCALE GENOMIC DNA]</scope>
    <source>
        <strain evidence="2 3">PG3</strain>
    </source>
</reference>
<dbReference type="OMA" id="TLAFTTW"/>
<evidence type="ECO:0000259" key="1">
    <source>
        <dbReference type="Pfam" id="PF13649"/>
    </source>
</evidence>
<comment type="caution">
    <text evidence="2">The sequence shown here is derived from an EMBL/GenBank/DDBJ whole genome shotgun (WGS) entry which is preliminary data.</text>
</comment>
<organism evidence="2 3">
    <name type="scientific">Penicillium patulum</name>
    <name type="common">Penicillium griseofulvum</name>
    <dbReference type="NCBI Taxonomy" id="5078"/>
    <lineage>
        <taxon>Eukaryota</taxon>
        <taxon>Fungi</taxon>
        <taxon>Dikarya</taxon>
        <taxon>Ascomycota</taxon>
        <taxon>Pezizomycotina</taxon>
        <taxon>Eurotiomycetes</taxon>
        <taxon>Eurotiomycetidae</taxon>
        <taxon>Eurotiales</taxon>
        <taxon>Aspergillaceae</taxon>
        <taxon>Penicillium</taxon>
    </lineage>
</organism>
<dbReference type="PANTHER" id="PTHR42912:SF83">
    <property type="entry name" value="METHYLTRANSFERASE TYPE 11 DOMAIN-CONTAINING PROTEIN"/>
    <property type="match status" value="1"/>
</dbReference>
<dbReference type="InterPro" id="IPR050508">
    <property type="entry name" value="Methyltransf_Superfamily"/>
</dbReference>
<dbReference type="InterPro" id="IPR029063">
    <property type="entry name" value="SAM-dependent_MTases_sf"/>
</dbReference>
<dbReference type="STRING" id="5078.A0A135L8N9"/>
<dbReference type="SUPFAM" id="SSF53335">
    <property type="entry name" value="S-adenosyl-L-methionine-dependent methyltransferases"/>
    <property type="match status" value="1"/>
</dbReference>